<organism evidence="1 2">
    <name type="scientific">Lipomyces kononenkoae</name>
    <name type="common">Yeast</name>
    <dbReference type="NCBI Taxonomy" id="34357"/>
    <lineage>
        <taxon>Eukaryota</taxon>
        <taxon>Fungi</taxon>
        <taxon>Dikarya</taxon>
        <taxon>Ascomycota</taxon>
        <taxon>Saccharomycotina</taxon>
        <taxon>Lipomycetes</taxon>
        <taxon>Lipomycetales</taxon>
        <taxon>Lipomycetaceae</taxon>
        <taxon>Lipomyces</taxon>
    </lineage>
</organism>
<dbReference type="Proteomes" id="UP001433508">
    <property type="component" value="Unassembled WGS sequence"/>
</dbReference>
<evidence type="ECO:0000313" key="2">
    <source>
        <dbReference type="Proteomes" id="UP001433508"/>
    </source>
</evidence>
<accession>A0ACC3SS81</accession>
<gene>
    <name evidence="1" type="ORF">V1525DRAFT_422450</name>
</gene>
<dbReference type="EMBL" id="MU971500">
    <property type="protein sequence ID" value="KAK9234216.1"/>
    <property type="molecule type" value="Genomic_DNA"/>
</dbReference>
<comment type="caution">
    <text evidence="1">The sequence shown here is derived from an EMBL/GenBank/DDBJ whole genome shotgun (WGS) entry which is preliminary data.</text>
</comment>
<protein>
    <submittedName>
        <fullName evidence="1">Uncharacterized protein</fullName>
    </submittedName>
</protein>
<proteinExistence type="predicted"/>
<name>A0ACC3SS81_LIPKO</name>
<reference evidence="2" key="1">
    <citation type="journal article" date="2024" name="Front. Bioeng. Biotechnol.">
        <title>Genome-scale model development and genomic sequencing of the oleaginous clade Lipomyces.</title>
        <authorList>
            <person name="Czajka J.J."/>
            <person name="Han Y."/>
            <person name="Kim J."/>
            <person name="Mondo S.J."/>
            <person name="Hofstad B.A."/>
            <person name="Robles A."/>
            <person name="Haridas S."/>
            <person name="Riley R."/>
            <person name="LaButti K."/>
            <person name="Pangilinan J."/>
            <person name="Andreopoulos W."/>
            <person name="Lipzen A."/>
            <person name="Yan J."/>
            <person name="Wang M."/>
            <person name="Ng V."/>
            <person name="Grigoriev I.V."/>
            <person name="Spatafora J.W."/>
            <person name="Magnuson J.K."/>
            <person name="Baker S.E."/>
            <person name="Pomraning K.R."/>
        </authorList>
    </citation>
    <scope>NUCLEOTIDE SEQUENCE [LARGE SCALE GENOMIC DNA]</scope>
    <source>
        <strain evidence="2">CBS 7786</strain>
    </source>
</reference>
<evidence type="ECO:0000313" key="1">
    <source>
        <dbReference type="EMBL" id="KAK9234216.1"/>
    </source>
</evidence>
<sequence length="437" mass="49727">MYCVPIFDAHMLHKNFGDQRLLPITSKEPRGAEGMSERYVIQVYGPHNRLLPPGEDRATNPNANRFLLKRYPTKEGKPHYTLHSESQWFPKSISMAKITTFYWSLLIKAPWRNIREKGLFQLIKGLKAIHSAREGHFDVKPENVLVESNGADSTHWLFKFADFGSSNAKGGNLLNATCRIILMITRSSPKITWAADIWSLGCIYSEAAMWIADGKDSRTIASNEWQIRTESCSEVVIVSMMIEDRLRRSDYITQDVLDSMVEEMLWEEDRPNGKALWRKTEAPPRNLPPGLSSIAERQYVDNVEKWRSQVTGSVVSSSQPSRPPSDISSPPLPHAQLSRAATVTTDLDREINGSIASWQMVDNTSQDSAITPFTSPHVSVYYQPSLNDAPPVRHCIRRPHPPIEYRSRISRIYLLGHWRYSIPLCRGNDYVETYGKA</sequence>
<keyword evidence="2" id="KW-1185">Reference proteome</keyword>